<dbReference type="GO" id="GO:0016877">
    <property type="term" value="F:ligase activity, forming carbon-sulfur bonds"/>
    <property type="evidence" value="ECO:0007669"/>
    <property type="project" value="UniProtKB-ARBA"/>
</dbReference>
<dbReference type="OrthoDB" id="9803968at2"/>
<feature type="domain" description="AMP-binding enzyme C-terminal" evidence="4">
    <location>
        <begin position="419"/>
        <end position="493"/>
    </location>
</feature>
<comment type="similarity">
    <text evidence="1">Belongs to the ATP-dependent AMP-binding enzyme family.</text>
</comment>
<dbReference type="Gene3D" id="3.40.50.12780">
    <property type="entry name" value="N-terminal domain of ligase-like"/>
    <property type="match status" value="1"/>
</dbReference>
<dbReference type="AlphaFoldDB" id="A0A117SYG7"/>
<organism evidence="5 6">
    <name type="scientific">Ferroacidibacillus organovorans</name>
    <dbReference type="NCBI Taxonomy" id="1765683"/>
    <lineage>
        <taxon>Bacteria</taxon>
        <taxon>Bacillati</taxon>
        <taxon>Bacillota</taxon>
        <taxon>Bacilli</taxon>
        <taxon>Bacillales</taxon>
        <taxon>Alicyclobacillaceae</taxon>
        <taxon>Ferroacidibacillus</taxon>
    </lineage>
</organism>
<keyword evidence="6" id="KW-1185">Reference proteome</keyword>
<evidence type="ECO:0000259" key="4">
    <source>
        <dbReference type="Pfam" id="PF13193"/>
    </source>
</evidence>
<sequence length="503" mass="55231">MSVLRDADAVAYSFEDRRVDYRTFDRDVQDVAVSLLLLGFKKGEGIALILPNSDAFLVLYHAALRIGMYCVPLNPLYTPSELLFMIRDSAVRCIAAPSQMASLAPVIQSEVPGVKLILVGDDASDKADGIYSYASLLHNEIEGKDDVEKEISRIPRDPDDLAVILYTSGTTGKPKGAMLTHANLASNAMTVGDYLKYTASDRILTVLPMFHVFCLTVCVNAAIYRGAEMILLSHFSPTELFEIIPARRATIFAGVPTMYNFLLQASQERTLDFSSLRYCISGGAAMPVALLTAFEARMGVTVLEGYGLSEASPVSAFAPVDGRPRKVGSIGVTLPGVEQKVVDESDREVGVSEVGELVIRGPNVMKGYWNLPDATAQALRGGWLHTGDMARVDEDGYFYLVDRKKDMIIVGGFNVYPREIEEVLYRCEGVKEAAVIGVPDEAYGEVPVAFVVPGRETLQQEDVKAFCTENLAKYKRPARVIFIEELPKNTVGKILRRDLRQFA</sequence>
<dbReference type="PANTHER" id="PTHR43767:SF3">
    <property type="entry name" value="LONG-CHAIN-FATTY-ACID--COA LIGASE"/>
    <property type="match status" value="1"/>
</dbReference>
<dbReference type="CDD" id="cd05936">
    <property type="entry name" value="FC-FACS_FadD_like"/>
    <property type="match status" value="1"/>
</dbReference>
<keyword evidence="2" id="KW-0436">Ligase</keyword>
<dbReference type="InterPro" id="IPR020459">
    <property type="entry name" value="AMP-binding"/>
</dbReference>
<feature type="domain" description="AMP-dependent synthetase/ligase" evidence="3">
    <location>
        <begin position="5"/>
        <end position="369"/>
    </location>
</feature>
<evidence type="ECO:0000313" key="6">
    <source>
        <dbReference type="Proteomes" id="UP000053557"/>
    </source>
</evidence>
<dbReference type="NCBIfam" id="NF004837">
    <property type="entry name" value="PRK06187.1"/>
    <property type="match status" value="1"/>
</dbReference>
<comment type="caution">
    <text evidence="5">The sequence shown here is derived from an EMBL/GenBank/DDBJ whole genome shotgun (WGS) entry which is preliminary data.</text>
</comment>
<dbReference type="InterPro" id="IPR000873">
    <property type="entry name" value="AMP-dep_synth/lig_dom"/>
</dbReference>
<evidence type="ECO:0000313" key="5">
    <source>
        <dbReference type="EMBL" id="KUO96916.1"/>
    </source>
</evidence>
<name>A0A117SYG7_9BACL</name>
<dbReference type="Pfam" id="PF00501">
    <property type="entry name" value="AMP-binding"/>
    <property type="match status" value="1"/>
</dbReference>
<dbReference type="InterPro" id="IPR042099">
    <property type="entry name" value="ANL_N_sf"/>
</dbReference>
<dbReference type="PRINTS" id="PR00154">
    <property type="entry name" value="AMPBINDING"/>
</dbReference>
<dbReference type="InterPro" id="IPR025110">
    <property type="entry name" value="AMP-bd_C"/>
</dbReference>
<evidence type="ECO:0000259" key="3">
    <source>
        <dbReference type="Pfam" id="PF00501"/>
    </source>
</evidence>
<dbReference type="SUPFAM" id="SSF56801">
    <property type="entry name" value="Acetyl-CoA synthetase-like"/>
    <property type="match status" value="1"/>
</dbReference>
<evidence type="ECO:0000256" key="1">
    <source>
        <dbReference type="ARBA" id="ARBA00006432"/>
    </source>
</evidence>
<dbReference type="EMBL" id="LPVJ01000009">
    <property type="protein sequence ID" value="KUO96916.1"/>
    <property type="molecule type" value="Genomic_DNA"/>
</dbReference>
<protein>
    <recommendedName>
        <fullName evidence="7">Long-chain fatty acid--CoA ligase</fullName>
    </recommendedName>
</protein>
<dbReference type="PANTHER" id="PTHR43767">
    <property type="entry name" value="LONG-CHAIN-FATTY-ACID--COA LIGASE"/>
    <property type="match status" value="1"/>
</dbReference>
<evidence type="ECO:0008006" key="7">
    <source>
        <dbReference type="Google" id="ProtNLM"/>
    </source>
</evidence>
<dbReference type="Proteomes" id="UP000053557">
    <property type="component" value="Unassembled WGS sequence"/>
</dbReference>
<dbReference type="InterPro" id="IPR045851">
    <property type="entry name" value="AMP-bd_C_sf"/>
</dbReference>
<dbReference type="InterPro" id="IPR020845">
    <property type="entry name" value="AMP-binding_CS"/>
</dbReference>
<dbReference type="Pfam" id="PF13193">
    <property type="entry name" value="AMP-binding_C"/>
    <property type="match status" value="1"/>
</dbReference>
<evidence type="ECO:0000256" key="2">
    <source>
        <dbReference type="ARBA" id="ARBA00022598"/>
    </source>
</evidence>
<dbReference type="PROSITE" id="PS00455">
    <property type="entry name" value="AMP_BINDING"/>
    <property type="match status" value="1"/>
</dbReference>
<reference evidence="5 6" key="1">
    <citation type="submission" date="2015-12" db="EMBL/GenBank/DDBJ databases">
        <title>Draft genome sequence of Acidibacillus ferrooxidans ITV001, isolated from a chalcopyrite acid mine drainage site in Brazil.</title>
        <authorList>
            <person name="Dall'Agnol H."/>
            <person name="Nancucheo I."/>
            <person name="Johnson B."/>
            <person name="Oliveira R."/>
            <person name="Leite L."/>
            <person name="Pylro V."/>
            <person name="Nunes G.L."/>
            <person name="Tzotzos G."/>
            <person name="Fernandes G.R."/>
            <person name="Dutra J."/>
            <person name="Orellana S.C."/>
            <person name="Oliveira G."/>
        </authorList>
    </citation>
    <scope>NUCLEOTIDE SEQUENCE [LARGE SCALE GENOMIC DNA]</scope>
    <source>
        <strain evidence="6">ITV01</strain>
    </source>
</reference>
<dbReference type="InterPro" id="IPR050237">
    <property type="entry name" value="ATP-dep_AMP-bd_enzyme"/>
</dbReference>
<proteinExistence type="inferred from homology"/>
<dbReference type="FunFam" id="3.30.300.30:FF:000008">
    <property type="entry name" value="2,3-dihydroxybenzoate-AMP ligase"/>
    <property type="match status" value="1"/>
</dbReference>
<dbReference type="Gene3D" id="3.30.300.30">
    <property type="match status" value="1"/>
</dbReference>
<accession>A0A117SYG7</accession>
<gene>
    <name evidence="5" type="ORF">ATW55_07460</name>
</gene>